<feature type="coiled-coil region" evidence="7">
    <location>
        <begin position="234"/>
        <end position="387"/>
    </location>
</feature>
<proteinExistence type="inferred from homology"/>
<accession>A0A1I4LA84</accession>
<dbReference type="NCBIfam" id="TIGR02168">
    <property type="entry name" value="SMC_prok_B"/>
    <property type="match status" value="1"/>
</dbReference>
<protein>
    <recommendedName>
        <fullName evidence="7">Chromosome partition protein Smc</fullName>
    </recommendedName>
</protein>
<keyword evidence="10" id="KW-1185">Reference proteome</keyword>
<dbReference type="GO" id="GO:0007062">
    <property type="term" value="P:sister chromatid cohesion"/>
    <property type="evidence" value="ECO:0007669"/>
    <property type="project" value="InterPro"/>
</dbReference>
<feature type="domain" description="SMC hinge" evidence="8">
    <location>
        <begin position="522"/>
        <end position="640"/>
    </location>
</feature>
<keyword evidence="3 7" id="KW-0547">Nucleotide-binding</keyword>
<organism evidence="9 10">
    <name type="scientific">Pelosinus propionicus DSM 13327</name>
    <dbReference type="NCBI Taxonomy" id="1123291"/>
    <lineage>
        <taxon>Bacteria</taxon>
        <taxon>Bacillati</taxon>
        <taxon>Bacillota</taxon>
        <taxon>Negativicutes</taxon>
        <taxon>Selenomonadales</taxon>
        <taxon>Sporomusaceae</taxon>
        <taxon>Pelosinus</taxon>
    </lineage>
</organism>
<dbReference type="GO" id="GO:0005524">
    <property type="term" value="F:ATP binding"/>
    <property type="evidence" value="ECO:0007669"/>
    <property type="project" value="UniProtKB-UniRule"/>
</dbReference>
<dbReference type="FunFam" id="3.40.50.300:FF:000901">
    <property type="entry name" value="Chromosome partition protein Smc"/>
    <property type="match status" value="1"/>
</dbReference>
<dbReference type="SMART" id="SM00968">
    <property type="entry name" value="SMC_hinge"/>
    <property type="match status" value="1"/>
</dbReference>
<dbReference type="OrthoDB" id="9808768at2"/>
<dbReference type="SUPFAM" id="SSF52540">
    <property type="entry name" value="P-loop containing nucleoside triphosphate hydrolases"/>
    <property type="match status" value="1"/>
</dbReference>
<evidence type="ECO:0000256" key="6">
    <source>
        <dbReference type="ARBA" id="ARBA00023125"/>
    </source>
</evidence>
<dbReference type="Gene3D" id="1.20.1060.20">
    <property type="match status" value="1"/>
</dbReference>
<dbReference type="GO" id="GO:0007059">
    <property type="term" value="P:chromosome segregation"/>
    <property type="evidence" value="ECO:0007669"/>
    <property type="project" value="UniProtKB-UniRule"/>
</dbReference>
<evidence type="ECO:0000256" key="1">
    <source>
        <dbReference type="ARBA" id="ARBA00004496"/>
    </source>
</evidence>
<dbReference type="GO" id="GO:0005694">
    <property type="term" value="C:chromosome"/>
    <property type="evidence" value="ECO:0007669"/>
    <property type="project" value="InterPro"/>
</dbReference>
<keyword evidence="5 7" id="KW-0175">Coiled coil</keyword>
<dbReference type="InterPro" id="IPR010935">
    <property type="entry name" value="SMC_hinge"/>
</dbReference>
<dbReference type="InterPro" id="IPR024704">
    <property type="entry name" value="SMC"/>
</dbReference>
<evidence type="ECO:0000256" key="4">
    <source>
        <dbReference type="ARBA" id="ARBA00022840"/>
    </source>
</evidence>
<dbReference type="InterPro" id="IPR036277">
    <property type="entry name" value="SMC_hinge_sf"/>
</dbReference>
<dbReference type="FunFam" id="3.40.50.300:FF:000984">
    <property type="entry name" value="Chromosome partition protein Smc"/>
    <property type="match status" value="1"/>
</dbReference>
<dbReference type="Gene3D" id="3.30.70.1620">
    <property type="match status" value="1"/>
</dbReference>
<dbReference type="InterPro" id="IPR003395">
    <property type="entry name" value="RecF/RecN/SMC_N"/>
</dbReference>
<dbReference type="PIRSF" id="PIRSF005719">
    <property type="entry name" value="SMC"/>
    <property type="match status" value="1"/>
</dbReference>
<feature type="coiled-coil region" evidence="7">
    <location>
        <begin position="766"/>
        <end position="863"/>
    </location>
</feature>
<evidence type="ECO:0000259" key="8">
    <source>
        <dbReference type="SMART" id="SM00968"/>
    </source>
</evidence>
<evidence type="ECO:0000313" key="9">
    <source>
        <dbReference type="EMBL" id="SFL87945.1"/>
    </source>
</evidence>
<dbReference type="InterPro" id="IPR027417">
    <property type="entry name" value="P-loop_NTPase"/>
</dbReference>
<name>A0A1I4LA84_9FIRM</name>
<dbReference type="SUPFAM" id="SSF75553">
    <property type="entry name" value="Smc hinge domain"/>
    <property type="match status" value="1"/>
</dbReference>
<dbReference type="Pfam" id="PF06470">
    <property type="entry name" value="SMC_hinge"/>
    <property type="match status" value="1"/>
</dbReference>
<dbReference type="Proteomes" id="UP000199520">
    <property type="component" value="Unassembled WGS sequence"/>
</dbReference>
<dbReference type="CDD" id="cd03278">
    <property type="entry name" value="ABC_SMC_barmotin"/>
    <property type="match status" value="1"/>
</dbReference>
<feature type="binding site" evidence="7">
    <location>
        <begin position="32"/>
        <end position="39"/>
    </location>
    <ligand>
        <name>ATP</name>
        <dbReference type="ChEBI" id="CHEBI:30616"/>
    </ligand>
</feature>
<dbReference type="RefSeq" id="WP_090938123.1">
    <property type="nucleotide sequence ID" value="NZ_FOTS01000023.1"/>
</dbReference>
<dbReference type="Gene3D" id="3.40.50.300">
    <property type="entry name" value="P-loop containing nucleotide triphosphate hydrolases"/>
    <property type="match status" value="2"/>
</dbReference>
<keyword evidence="6 7" id="KW-0238">DNA-binding</keyword>
<sequence length="1185" mass="134663">MLLRRLEAYGFKSFADKTEIEFGNGITAIVGPNGSGKSNISDAIRWVLGEQSVRNLRSTKMEDVIFSGSLGRRPLGAAEVSVIFDNSDGTLSLDFSEVIITRRVFRSGDSEYFINKAACRLKDIYELLADTGLGRDAMTVIGQNKVDEVLNSKPEERRLLFEESAGISKYKQRKKDAMRKLEDTTQNLIRVSDITNEIEDQLVPLRESAEKTKQYNTLKTELTSCQVTLLLSTLDKSEKIIESANLQKEHLTENELTVSTNLNLKETDKEKLATELIQVEEKLTSYTTFINEAETELERIHGKVAVLEERISQGKRNQERIRDEEIRVGKQKNELEKKNSEVNEILIEKKKFTENLQQILIDKNVFYQNIVTSLEQAEKQLESSKDKTLTFLQEIVEERNKLVTIQNDIVRIETRELNFDQEYQGYQNQLQQAELAYTSLLAEQEAIQVKITQLNQENNALHIKKKNTENTLQQFLHQEQQLTRQVNELQSRFKILSNMQNDYEGFARGIKSILKSDAPWHRGICGAVAQTITVPDEYVTAIEIALGGALQHIITEDSDIAKEAMHFLKTERLGRATFLPLNTIKPFKPRDAEIAAAKMNGSLGFAADLVTCDSCYRKVIEFLLGRTIIAKDVEIALTIAKQSGFSVKIVTLDGEVLNPGGSMTGGSTGKRETSFLGRNNEIAAIKLKLDEGRNNFDAIQEKVINVRAEVENINYELSATQEQRQQMDVRQAENTVHSDKIQFDIKRITLAITTINTDRAACYREKEQLEVTLSQCKARIVSLENRDGQHKQTIALEQQKCRDLQASKDILQESLTDLKINITTVQQEIAGFVANCEQAEQAKQLLQEQLQQLFAERTDIAAQILQSSQELSDTSSKFKTLTEDKINYEQHHKNHYGIKLNLLVEMQQLEKELKDLRRNHHEVQTRLHESELLATKYSFEVTRSLEQLEQQFCLTIDQAKELCRTESLDSISKLIKNLEKELMLLGPVNHGAVEDYIRLQERCDFLKNQFQDLTSAKEYLASIIADIDKTMSSKFLTAFSKINEHFSDIFSRLFGGGQAQLKLVDPDNILHTGIEISVQPPGKKMQNLILLSGGERALTVIALLFSFLAYRPAPFIVVDEIDAPLDEANIDRLREFLRDYARHTQFIVVTHRKGTMEAADIIHGITMEQSGISRLVSVKLTDEIK</sequence>
<dbReference type="STRING" id="1123291.SAMN04490355_102363"/>
<dbReference type="InterPro" id="IPR011890">
    <property type="entry name" value="SMC_prok"/>
</dbReference>
<dbReference type="PANTHER" id="PTHR43977">
    <property type="entry name" value="STRUCTURAL MAINTENANCE OF CHROMOSOMES PROTEIN 3"/>
    <property type="match status" value="1"/>
</dbReference>
<gene>
    <name evidence="7" type="primary">smc</name>
    <name evidence="9" type="ORF">SAMN04490355_102363</name>
</gene>
<comment type="similarity">
    <text evidence="7">Belongs to the SMC family.</text>
</comment>
<dbReference type="GO" id="GO:0005737">
    <property type="term" value="C:cytoplasm"/>
    <property type="evidence" value="ECO:0007669"/>
    <property type="project" value="UniProtKB-SubCell"/>
</dbReference>
<evidence type="ECO:0000256" key="2">
    <source>
        <dbReference type="ARBA" id="ARBA00022490"/>
    </source>
</evidence>
<dbReference type="Pfam" id="PF02463">
    <property type="entry name" value="SMC_N"/>
    <property type="match status" value="2"/>
</dbReference>
<dbReference type="AlphaFoldDB" id="A0A1I4LA84"/>
<comment type="subunit">
    <text evidence="7">Homodimer.</text>
</comment>
<dbReference type="GO" id="GO:0016887">
    <property type="term" value="F:ATP hydrolysis activity"/>
    <property type="evidence" value="ECO:0007669"/>
    <property type="project" value="InterPro"/>
</dbReference>
<keyword evidence="4 7" id="KW-0067">ATP-binding</keyword>
<reference evidence="10" key="1">
    <citation type="submission" date="2016-10" db="EMBL/GenBank/DDBJ databases">
        <authorList>
            <person name="Varghese N."/>
            <person name="Submissions S."/>
        </authorList>
    </citation>
    <scope>NUCLEOTIDE SEQUENCE [LARGE SCALE GENOMIC DNA]</scope>
    <source>
        <strain evidence="10">DSM 13327</strain>
    </source>
</reference>
<dbReference type="EMBL" id="FOTS01000023">
    <property type="protein sequence ID" value="SFL87945.1"/>
    <property type="molecule type" value="Genomic_DNA"/>
</dbReference>
<evidence type="ECO:0000313" key="10">
    <source>
        <dbReference type="Proteomes" id="UP000199520"/>
    </source>
</evidence>
<evidence type="ECO:0000256" key="7">
    <source>
        <dbReference type="HAMAP-Rule" id="MF_01894"/>
    </source>
</evidence>
<dbReference type="GO" id="GO:0006260">
    <property type="term" value="P:DNA replication"/>
    <property type="evidence" value="ECO:0007669"/>
    <property type="project" value="UniProtKB-UniRule"/>
</dbReference>
<dbReference type="GO" id="GO:0003677">
    <property type="term" value="F:DNA binding"/>
    <property type="evidence" value="ECO:0007669"/>
    <property type="project" value="UniProtKB-UniRule"/>
</dbReference>
<evidence type="ECO:0000256" key="3">
    <source>
        <dbReference type="ARBA" id="ARBA00022741"/>
    </source>
</evidence>
<comment type="subcellular location">
    <subcellularLocation>
        <location evidence="1 7">Cytoplasm</location>
    </subcellularLocation>
</comment>
<comment type="function">
    <text evidence="7">Required for chromosome condensation and partitioning.</text>
</comment>
<evidence type="ECO:0000256" key="5">
    <source>
        <dbReference type="ARBA" id="ARBA00023054"/>
    </source>
</evidence>
<comment type="domain">
    <text evidence="7">Contains large globular domains required for ATP hydrolysis at each terminus and a third globular domain forming a flexible hinge near the middle of the molecule. These domains are separated by coiled-coil structures.</text>
</comment>
<dbReference type="GO" id="GO:0030261">
    <property type="term" value="P:chromosome condensation"/>
    <property type="evidence" value="ECO:0007669"/>
    <property type="project" value="InterPro"/>
</dbReference>
<dbReference type="HAMAP" id="MF_01894">
    <property type="entry name" value="Smc_prok"/>
    <property type="match status" value="1"/>
</dbReference>
<feature type="coiled-coil region" evidence="7">
    <location>
        <begin position="899"/>
        <end position="933"/>
    </location>
</feature>
<feature type="coiled-coil region" evidence="7">
    <location>
        <begin position="423"/>
        <end position="499"/>
    </location>
</feature>
<keyword evidence="2 7" id="KW-0963">Cytoplasm</keyword>